<evidence type="ECO:0000256" key="1">
    <source>
        <dbReference type="SAM" id="MobiDB-lite"/>
    </source>
</evidence>
<proteinExistence type="predicted"/>
<protein>
    <submittedName>
        <fullName evidence="2">Uncharacterized protein</fullName>
    </submittedName>
</protein>
<evidence type="ECO:0000313" key="3">
    <source>
        <dbReference type="Proteomes" id="UP000269221"/>
    </source>
</evidence>
<comment type="caution">
    <text evidence="2">The sequence shown here is derived from an EMBL/GenBank/DDBJ whole genome shotgun (WGS) entry which is preliminary data.</text>
</comment>
<accession>A0A3M0K4B9</accession>
<dbReference type="Proteomes" id="UP000269221">
    <property type="component" value="Unassembled WGS sequence"/>
</dbReference>
<evidence type="ECO:0000313" key="2">
    <source>
        <dbReference type="EMBL" id="RMC01937.1"/>
    </source>
</evidence>
<sequence length="125" mass="13470">MIPGMEQLCWEERLESWDCSPGEEKPWGDLMVALQGLKETTRKMEKDFLQGSGVAGKGGMASQRQNRFRWETGQELVHGGGEALAQGAQSSCGAPGSLEVPKARLKQPGTVEGVPAMARVELDGL</sequence>
<gene>
    <name evidence="2" type="ORF">DUI87_21099</name>
</gene>
<dbReference type="EMBL" id="QRBI01000134">
    <property type="protein sequence ID" value="RMC01937.1"/>
    <property type="molecule type" value="Genomic_DNA"/>
</dbReference>
<organism evidence="2 3">
    <name type="scientific">Hirundo rustica rustica</name>
    <dbReference type="NCBI Taxonomy" id="333673"/>
    <lineage>
        <taxon>Eukaryota</taxon>
        <taxon>Metazoa</taxon>
        <taxon>Chordata</taxon>
        <taxon>Craniata</taxon>
        <taxon>Vertebrata</taxon>
        <taxon>Euteleostomi</taxon>
        <taxon>Archelosauria</taxon>
        <taxon>Archosauria</taxon>
        <taxon>Dinosauria</taxon>
        <taxon>Saurischia</taxon>
        <taxon>Theropoda</taxon>
        <taxon>Coelurosauria</taxon>
        <taxon>Aves</taxon>
        <taxon>Neognathae</taxon>
        <taxon>Neoaves</taxon>
        <taxon>Telluraves</taxon>
        <taxon>Australaves</taxon>
        <taxon>Passeriformes</taxon>
        <taxon>Sylvioidea</taxon>
        <taxon>Hirundinidae</taxon>
        <taxon>Hirundo</taxon>
    </lineage>
</organism>
<reference evidence="2 3" key="1">
    <citation type="submission" date="2018-07" db="EMBL/GenBank/DDBJ databases">
        <title>A high quality draft genome assembly of the barn swallow (H. rustica rustica).</title>
        <authorList>
            <person name="Formenti G."/>
            <person name="Chiara M."/>
            <person name="Poveda L."/>
            <person name="Francoijs K.-J."/>
            <person name="Bonisoli-Alquati A."/>
            <person name="Canova L."/>
            <person name="Gianfranceschi L."/>
            <person name="Horner D.S."/>
            <person name="Saino N."/>
        </authorList>
    </citation>
    <scope>NUCLEOTIDE SEQUENCE [LARGE SCALE GENOMIC DNA]</scope>
    <source>
        <strain evidence="2">Chelidonia</strain>
        <tissue evidence="2">Blood</tissue>
    </source>
</reference>
<name>A0A3M0K4B9_HIRRU</name>
<dbReference type="OrthoDB" id="9221901at2759"/>
<dbReference type="AlphaFoldDB" id="A0A3M0K4B9"/>
<feature type="region of interest" description="Disordered" evidence="1">
    <location>
        <begin position="81"/>
        <end position="111"/>
    </location>
</feature>
<keyword evidence="3" id="KW-1185">Reference proteome</keyword>